<evidence type="ECO:0000313" key="1">
    <source>
        <dbReference type="EMBL" id="MBD2281556.1"/>
    </source>
</evidence>
<comment type="caution">
    <text evidence="1">The sequence shown here is derived from an EMBL/GenBank/DDBJ whole genome shotgun (WGS) entry which is preliminary data.</text>
</comment>
<evidence type="ECO:0000313" key="2">
    <source>
        <dbReference type="Proteomes" id="UP000606721"/>
    </source>
</evidence>
<sequence>MNKLFSWLNKIQVAKESTFQCVGKVLGTRIFIKGVNNHLEIAENTNILNYDIVIKGSDNNFKFENDIWTFGDT</sequence>
<reference evidence="1 2" key="1">
    <citation type="journal article" date="2020" name="ISME J.">
        <title>Comparative genomics reveals insights into cyanobacterial evolution and habitat adaptation.</title>
        <authorList>
            <person name="Chen M.Y."/>
            <person name="Teng W.K."/>
            <person name="Zhao L."/>
            <person name="Hu C.X."/>
            <person name="Zhou Y.K."/>
            <person name="Han B.P."/>
            <person name="Song L.R."/>
            <person name="Shu W.S."/>
        </authorList>
    </citation>
    <scope>NUCLEOTIDE SEQUENCE [LARGE SCALE GENOMIC DNA]</scope>
    <source>
        <strain evidence="1 2">FACHB-1040</strain>
    </source>
</reference>
<keyword evidence="2" id="KW-1185">Reference proteome</keyword>
<proteinExistence type="predicted"/>
<dbReference type="RefSeq" id="WP_190384655.1">
    <property type="nucleotide sequence ID" value="NZ_JACJQT010000137.1"/>
</dbReference>
<gene>
    <name evidence="1" type="ORF">H6F99_25845</name>
</gene>
<dbReference type="Proteomes" id="UP000606721">
    <property type="component" value="Unassembled WGS sequence"/>
</dbReference>
<protein>
    <submittedName>
        <fullName evidence="1">Uncharacterized protein</fullName>
    </submittedName>
</protein>
<name>A0ABR8C6B3_APHFL</name>
<organism evidence="1 2">
    <name type="scientific">Aphanizomenon flos-aquae FACHB-1040</name>
    <dbReference type="NCBI Taxonomy" id="2692887"/>
    <lineage>
        <taxon>Bacteria</taxon>
        <taxon>Bacillati</taxon>
        <taxon>Cyanobacteriota</taxon>
        <taxon>Cyanophyceae</taxon>
        <taxon>Nostocales</taxon>
        <taxon>Aphanizomenonaceae</taxon>
        <taxon>Aphanizomenon</taxon>
    </lineage>
</organism>
<dbReference type="EMBL" id="JACJQT010000137">
    <property type="protein sequence ID" value="MBD2281556.1"/>
    <property type="molecule type" value="Genomic_DNA"/>
</dbReference>
<accession>A0ABR8C6B3</accession>